<dbReference type="Proteomes" id="UP000789920">
    <property type="component" value="Unassembled WGS sequence"/>
</dbReference>
<gene>
    <name evidence="1" type="ORF">RPERSI_LOCUS20169</name>
</gene>
<accession>A0ACA9RJL6</accession>
<evidence type="ECO:0000313" key="2">
    <source>
        <dbReference type="Proteomes" id="UP000789920"/>
    </source>
</evidence>
<dbReference type="EMBL" id="CAJVQC010056464">
    <property type="protein sequence ID" value="CAG8796487.1"/>
    <property type="molecule type" value="Genomic_DNA"/>
</dbReference>
<proteinExistence type="predicted"/>
<comment type="caution">
    <text evidence="1">The sequence shown here is derived from an EMBL/GenBank/DDBJ whole genome shotgun (WGS) entry which is preliminary data.</text>
</comment>
<sequence>SENQKKKSHYTQEPSTGLRSPLELADSTNEFRRKDISALNIHYVEGVIKMFEDISDFSYNTSLLLQNANRDQLFGAWADDSLTEGWNNKERSLARYISNILIKECASAEKHEKVTDSFVNFILGVLEFNEYSFSLKLKADCYFMVHNKKVTSETDFSIWKGNLFVIIDKDKHLHSIAKSTW</sequence>
<feature type="non-terminal residue" evidence="1">
    <location>
        <position position="1"/>
    </location>
</feature>
<protein>
    <submittedName>
        <fullName evidence="1">16034_t:CDS:1</fullName>
    </submittedName>
</protein>
<keyword evidence="2" id="KW-1185">Reference proteome</keyword>
<organism evidence="1 2">
    <name type="scientific">Racocetra persica</name>
    <dbReference type="NCBI Taxonomy" id="160502"/>
    <lineage>
        <taxon>Eukaryota</taxon>
        <taxon>Fungi</taxon>
        <taxon>Fungi incertae sedis</taxon>
        <taxon>Mucoromycota</taxon>
        <taxon>Glomeromycotina</taxon>
        <taxon>Glomeromycetes</taxon>
        <taxon>Diversisporales</taxon>
        <taxon>Gigasporaceae</taxon>
        <taxon>Racocetra</taxon>
    </lineage>
</organism>
<name>A0ACA9RJL6_9GLOM</name>
<reference evidence="1" key="1">
    <citation type="submission" date="2021-06" db="EMBL/GenBank/DDBJ databases">
        <authorList>
            <person name="Kallberg Y."/>
            <person name="Tangrot J."/>
            <person name="Rosling A."/>
        </authorList>
    </citation>
    <scope>NUCLEOTIDE SEQUENCE</scope>
    <source>
        <strain evidence="1">MA461A</strain>
    </source>
</reference>
<evidence type="ECO:0000313" key="1">
    <source>
        <dbReference type="EMBL" id="CAG8796487.1"/>
    </source>
</evidence>